<proteinExistence type="predicted"/>
<feature type="region of interest" description="Disordered" evidence="1">
    <location>
        <begin position="1"/>
        <end position="33"/>
    </location>
</feature>
<evidence type="ECO:0000313" key="3">
    <source>
        <dbReference type="Proteomes" id="UP000190637"/>
    </source>
</evidence>
<dbReference type="Proteomes" id="UP000190637">
    <property type="component" value="Unassembled WGS sequence"/>
</dbReference>
<evidence type="ECO:0000256" key="1">
    <source>
        <dbReference type="SAM" id="MobiDB-lite"/>
    </source>
</evidence>
<reference evidence="2 3" key="1">
    <citation type="submission" date="2017-02" db="EMBL/GenBank/DDBJ databases">
        <authorList>
            <person name="Peterson S.W."/>
        </authorList>
    </citation>
    <scope>NUCLEOTIDE SEQUENCE [LARGE SCALE GENOMIC DNA]</scope>
    <source>
        <strain evidence="2 3">DSM 45154</strain>
    </source>
</reference>
<dbReference type="Pfam" id="PF09660">
    <property type="entry name" value="DUF2397"/>
    <property type="match status" value="1"/>
</dbReference>
<accession>A0A1T4M7I1</accession>
<keyword evidence="3" id="KW-1185">Reference proteome</keyword>
<dbReference type="EMBL" id="FUWS01000002">
    <property type="protein sequence ID" value="SJZ62990.1"/>
    <property type="molecule type" value="Genomic_DNA"/>
</dbReference>
<protein>
    <submittedName>
        <fullName evidence="2">TIGR02677 family protein</fullName>
    </submittedName>
</protein>
<evidence type="ECO:0000313" key="2">
    <source>
        <dbReference type="EMBL" id="SJZ62990.1"/>
    </source>
</evidence>
<gene>
    <name evidence="2" type="ORF">SAMN02745673_00983</name>
</gene>
<sequence length="546" mass="58931">MGQAMPTEADDIPHAHPSVPREEPPSPPPPAGDLSRLRLYAYLSAPERRTYLAIMRLFTSTLLADLGAGEVAAALVEAERRGEIDPGEAAPDTVVDRLEQLARWGNLLPGRREPAATIAEFTRSRVRYQVAKLAMRVQREVDEMLDVAEGAREVSRELLPAIEEGLAAIRRTLGEVLTAERGPAPTVSRTLRERLAQQVTTLFLQHDEFAAAVRDFYAYLGSVIARYDLDPAETSGFKHMLLEYVELIVKDVLRHSAPITAHLTALNRQRASLLDLLGGGPGDLTPRATRAGQTELLERAPGRREADWDGLTDWFVGRPGRPSEVDGLREATSRAITALLTNVKRITGAGGVDPGRRRDLLTLARWFDASSPEQAHDLYAAAFGLFSSRHLGLAGEDDTPAPDLSWREGPRVPVEVNLRTRAERPPAGRVPRVSDDPLGRAALLAEAARREQRHAAAVGELAAAAHDLAGARLSGPALELLCELLALAGDGRDGPAEQGAAGDPVSGLTLTLLPRPQGHVTRVGSVLGTLELHGVDVRLDVTAAIR</sequence>
<organism evidence="2 3">
    <name type="scientific">Marinactinospora thermotolerans DSM 45154</name>
    <dbReference type="NCBI Taxonomy" id="1122192"/>
    <lineage>
        <taxon>Bacteria</taxon>
        <taxon>Bacillati</taxon>
        <taxon>Actinomycetota</taxon>
        <taxon>Actinomycetes</taxon>
        <taxon>Streptosporangiales</taxon>
        <taxon>Nocardiopsidaceae</taxon>
        <taxon>Marinactinospora</taxon>
    </lineage>
</organism>
<dbReference type="STRING" id="1122192.SAMN02745673_00983"/>
<name>A0A1T4M7I1_9ACTN</name>
<dbReference type="InterPro" id="IPR013493">
    <property type="entry name" value="CHP02677"/>
</dbReference>
<feature type="compositionally biased region" description="Basic and acidic residues" evidence="1">
    <location>
        <begin position="11"/>
        <end position="24"/>
    </location>
</feature>
<dbReference type="AlphaFoldDB" id="A0A1T4M7I1"/>